<protein>
    <submittedName>
        <fullName evidence="1">Uncharacterized protein</fullName>
    </submittedName>
</protein>
<name>A0A3N6QZK4_BRACR</name>
<organism evidence="1 2">
    <name type="scientific">Brassica cretica</name>
    <name type="common">Mustard</name>
    <dbReference type="NCBI Taxonomy" id="69181"/>
    <lineage>
        <taxon>Eukaryota</taxon>
        <taxon>Viridiplantae</taxon>
        <taxon>Streptophyta</taxon>
        <taxon>Embryophyta</taxon>
        <taxon>Tracheophyta</taxon>
        <taxon>Spermatophyta</taxon>
        <taxon>Magnoliopsida</taxon>
        <taxon>eudicotyledons</taxon>
        <taxon>Gunneridae</taxon>
        <taxon>Pentapetalae</taxon>
        <taxon>rosids</taxon>
        <taxon>malvids</taxon>
        <taxon>Brassicales</taxon>
        <taxon>Brassicaceae</taxon>
        <taxon>Brassiceae</taxon>
        <taxon>Brassica</taxon>
    </lineage>
</organism>
<dbReference type="Proteomes" id="UP000712600">
    <property type="component" value="Unassembled WGS sequence"/>
</dbReference>
<gene>
    <name evidence="1" type="ORF">F2Q69_00054952</name>
</gene>
<reference evidence="1" key="1">
    <citation type="submission" date="2019-12" db="EMBL/GenBank/DDBJ databases">
        <title>Genome sequencing and annotation of Brassica cretica.</title>
        <authorList>
            <person name="Studholme D.J."/>
            <person name="Sarris P."/>
        </authorList>
    </citation>
    <scope>NUCLEOTIDE SEQUENCE</scope>
    <source>
        <strain evidence="1">PFS-109/04</strain>
        <tissue evidence="1">Leaf</tissue>
    </source>
</reference>
<evidence type="ECO:0000313" key="2">
    <source>
        <dbReference type="Proteomes" id="UP000712600"/>
    </source>
</evidence>
<proteinExistence type="predicted"/>
<dbReference type="AlphaFoldDB" id="A0A3N6QZK4"/>
<accession>A0A3N6QZK4</accession>
<comment type="caution">
    <text evidence="1">The sequence shown here is derived from an EMBL/GenBank/DDBJ whole genome shotgun (WGS) entry which is preliminary data.</text>
</comment>
<dbReference type="EMBL" id="QGKX02002183">
    <property type="protein sequence ID" value="KAF3488164.1"/>
    <property type="molecule type" value="Genomic_DNA"/>
</dbReference>
<sequence length="87" mass="10179">MFLVHDGCTHGELVEMAKEDYDLDKKTEMVELTYSLPNVILEQMGHDTLPMHVTNDRQVRNLIELCKTHIVRICVSRQCQVDYKFLV</sequence>
<dbReference type="OrthoDB" id="1106872at2759"/>
<evidence type="ECO:0000313" key="1">
    <source>
        <dbReference type="EMBL" id="KAF3488164.1"/>
    </source>
</evidence>